<accession>A0A1I6WHQ0</accession>
<evidence type="ECO:0000313" key="2">
    <source>
        <dbReference type="EMBL" id="SFT25508.1"/>
    </source>
</evidence>
<proteinExistence type="predicted"/>
<keyword evidence="1" id="KW-0812">Transmembrane</keyword>
<name>A0A1I6WHQ0_9RHOB</name>
<reference evidence="3" key="1">
    <citation type="submission" date="2016-10" db="EMBL/GenBank/DDBJ databases">
        <authorList>
            <person name="Varghese N."/>
            <person name="Submissions S."/>
        </authorList>
    </citation>
    <scope>NUCLEOTIDE SEQUENCE [LARGE SCALE GENOMIC DNA]</scope>
    <source>
        <strain evidence="3">DSM 26894</strain>
    </source>
</reference>
<feature type="transmembrane region" description="Helical" evidence="1">
    <location>
        <begin position="29"/>
        <end position="47"/>
    </location>
</feature>
<dbReference type="EMBL" id="FOZW01000022">
    <property type="protein sequence ID" value="SFT25508.1"/>
    <property type="molecule type" value="Genomic_DNA"/>
</dbReference>
<dbReference type="RefSeq" id="WP_092430988.1">
    <property type="nucleotide sequence ID" value="NZ_FNCL01000025.1"/>
</dbReference>
<dbReference type="InterPro" id="IPR018919">
    <property type="entry name" value="DUF2484"/>
</dbReference>
<dbReference type="AlphaFoldDB" id="A0A1I6WHQ0"/>
<evidence type="ECO:0008006" key="4">
    <source>
        <dbReference type="Google" id="ProtNLM"/>
    </source>
</evidence>
<keyword evidence="3" id="KW-1185">Reference proteome</keyword>
<dbReference type="OrthoDB" id="7862849at2"/>
<organism evidence="2 3">
    <name type="scientific">Alloyangia pacifica</name>
    <dbReference type="NCBI Taxonomy" id="311180"/>
    <lineage>
        <taxon>Bacteria</taxon>
        <taxon>Pseudomonadati</taxon>
        <taxon>Pseudomonadota</taxon>
        <taxon>Alphaproteobacteria</taxon>
        <taxon>Rhodobacterales</taxon>
        <taxon>Roseobacteraceae</taxon>
        <taxon>Alloyangia</taxon>
    </lineage>
</organism>
<protein>
    <recommendedName>
        <fullName evidence="4">DUF2484 family protein</fullName>
    </recommendedName>
</protein>
<gene>
    <name evidence="2" type="ORF">SAMN04488050_12225</name>
</gene>
<dbReference type="Pfam" id="PF10658">
    <property type="entry name" value="DUF2484"/>
    <property type="match status" value="1"/>
</dbReference>
<sequence>MTLSLFLACAWLVLANVLAMLPSRDNHWTRAYALIALGLPLIGWVWWQNGPWVALLVLLAGASVLRWPVLYLYRWLRARVS</sequence>
<evidence type="ECO:0000313" key="3">
    <source>
        <dbReference type="Proteomes" id="UP000199392"/>
    </source>
</evidence>
<keyword evidence="1" id="KW-1133">Transmembrane helix</keyword>
<dbReference type="STRING" id="311180.SAMN04488050_12225"/>
<evidence type="ECO:0000256" key="1">
    <source>
        <dbReference type="SAM" id="Phobius"/>
    </source>
</evidence>
<feature type="transmembrane region" description="Helical" evidence="1">
    <location>
        <begin position="52"/>
        <end position="73"/>
    </location>
</feature>
<keyword evidence="1" id="KW-0472">Membrane</keyword>
<dbReference type="Proteomes" id="UP000199392">
    <property type="component" value="Unassembled WGS sequence"/>
</dbReference>